<comment type="caution">
    <text evidence="2">The sequence shown here is derived from an EMBL/GenBank/DDBJ whole genome shotgun (WGS) entry which is preliminary data.</text>
</comment>
<proteinExistence type="predicted"/>
<organism evidence="2 3">
    <name type="scientific">Lactuca virosa</name>
    <dbReference type="NCBI Taxonomy" id="75947"/>
    <lineage>
        <taxon>Eukaryota</taxon>
        <taxon>Viridiplantae</taxon>
        <taxon>Streptophyta</taxon>
        <taxon>Embryophyta</taxon>
        <taxon>Tracheophyta</taxon>
        <taxon>Spermatophyta</taxon>
        <taxon>Magnoliopsida</taxon>
        <taxon>eudicotyledons</taxon>
        <taxon>Gunneridae</taxon>
        <taxon>Pentapetalae</taxon>
        <taxon>asterids</taxon>
        <taxon>campanulids</taxon>
        <taxon>Asterales</taxon>
        <taxon>Asteraceae</taxon>
        <taxon>Cichorioideae</taxon>
        <taxon>Cichorieae</taxon>
        <taxon>Lactucinae</taxon>
        <taxon>Lactuca</taxon>
    </lineage>
</organism>
<accession>A0AAU9P2V8</accession>
<dbReference type="Proteomes" id="UP001157418">
    <property type="component" value="Unassembled WGS sequence"/>
</dbReference>
<evidence type="ECO:0000313" key="3">
    <source>
        <dbReference type="Proteomes" id="UP001157418"/>
    </source>
</evidence>
<feature type="compositionally biased region" description="Polar residues" evidence="1">
    <location>
        <begin position="75"/>
        <end position="86"/>
    </location>
</feature>
<feature type="region of interest" description="Disordered" evidence="1">
    <location>
        <begin position="1"/>
        <end position="86"/>
    </location>
</feature>
<protein>
    <submittedName>
        <fullName evidence="2">Uncharacterized protein</fullName>
    </submittedName>
</protein>
<feature type="compositionally biased region" description="Low complexity" evidence="1">
    <location>
        <begin position="30"/>
        <end position="40"/>
    </location>
</feature>
<keyword evidence="3" id="KW-1185">Reference proteome</keyword>
<sequence length="122" mass="13315">MSLPDKLINLSSLKRRRTTRSGAVKGHGMSSSISQPSSKSMNPEPSPEPSATSTVHDRHVITNPKLKHAEEKLASSDTKTLNPETALSYTRGRPLLLNTQPTVKKLNSNQFICGCCLPTKTF</sequence>
<name>A0AAU9P2V8_9ASTR</name>
<dbReference type="EMBL" id="CAKMRJ010005523">
    <property type="protein sequence ID" value="CAH1444000.1"/>
    <property type="molecule type" value="Genomic_DNA"/>
</dbReference>
<evidence type="ECO:0000313" key="2">
    <source>
        <dbReference type="EMBL" id="CAH1444000.1"/>
    </source>
</evidence>
<dbReference type="AlphaFoldDB" id="A0AAU9P2V8"/>
<evidence type="ECO:0000256" key="1">
    <source>
        <dbReference type="SAM" id="MobiDB-lite"/>
    </source>
</evidence>
<gene>
    <name evidence="2" type="ORF">LVIROSA_LOCUS29869</name>
</gene>
<reference evidence="2 3" key="1">
    <citation type="submission" date="2022-01" db="EMBL/GenBank/DDBJ databases">
        <authorList>
            <person name="Xiong W."/>
            <person name="Schranz E."/>
        </authorList>
    </citation>
    <scope>NUCLEOTIDE SEQUENCE [LARGE SCALE GENOMIC DNA]</scope>
</reference>